<dbReference type="AlphaFoldDB" id="A0AAE0LRP7"/>
<evidence type="ECO:0000259" key="2">
    <source>
        <dbReference type="Pfam" id="PF24883"/>
    </source>
</evidence>
<evidence type="ECO:0000313" key="4">
    <source>
        <dbReference type="EMBL" id="KAK3295366.1"/>
    </source>
</evidence>
<feature type="domain" description="DUF7791" evidence="3">
    <location>
        <begin position="449"/>
        <end position="577"/>
    </location>
</feature>
<organism evidence="4 5">
    <name type="scientific">Chaetomium fimeti</name>
    <dbReference type="NCBI Taxonomy" id="1854472"/>
    <lineage>
        <taxon>Eukaryota</taxon>
        <taxon>Fungi</taxon>
        <taxon>Dikarya</taxon>
        <taxon>Ascomycota</taxon>
        <taxon>Pezizomycotina</taxon>
        <taxon>Sordariomycetes</taxon>
        <taxon>Sordariomycetidae</taxon>
        <taxon>Sordariales</taxon>
        <taxon>Chaetomiaceae</taxon>
        <taxon>Chaetomium</taxon>
    </lineage>
</organism>
<dbReference type="Proteomes" id="UP001278766">
    <property type="component" value="Unassembled WGS sequence"/>
</dbReference>
<evidence type="ECO:0000259" key="3">
    <source>
        <dbReference type="Pfam" id="PF25053"/>
    </source>
</evidence>
<comment type="caution">
    <text evidence="4">The sequence shown here is derived from an EMBL/GenBank/DDBJ whole genome shotgun (WGS) entry which is preliminary data.</text>
</comment>
<accession>A0AAE0LRP7</accession>
<dbReference type="RefSeq" id="XP_062658880.1">
    <property type="nucleotide sequence ID" value="XM_062801662.1"/>
</dbReference>
<dbReference type="GeneID" id="87838610"/>
<dbReference type="PANTHER" id="PTHR10039:SF5">
    <property type="entry name" value="NACHT DOMAIN-CONTAINING PROTEIN"/>
    <property type="match status" value="1"/>
</dbReference>
<proteinExistence type="predicted"/>
<dbReference type="Pfam" id="PF25053">
    <property type="entry name" value="DUF7791"/>
    <property type="match status" value="1"/>
</dbReference>
<evidence type="ECO:0000313" key="5">
    <source>
        <dbReference type="Proteomes" id="UP001278766"/>
    </source>
</evidence>
<reference evidence="4" key="2">
    <citation type="submission" date="2023-06" db="EMBL/GenBank/DDBJ databases">
        <authorList>
            <consortium name="Lawrence Berkeley National Laboratory"/>
            <person name="Haridas S."/>
            <person name="Hensen N."/>
            <person name="Bonometti L."/>
            <person name="Westerberg I."/>
            <person name="Brannstrom I.O."/>
            <person name="Guillou S."/>
            <person name="Cros-Aarteil S."/>
            <person name="Calhoun S."/>
            <person name="Kuo A."/>
            <person name="Mondo S."/>
            <person name="Pangilinan J."/>
            <person name="Riley R."/>
            <person name="Labutti K."/>
            <person name="Andreopoulos B."/>
            <person name="Lipzen A."/>
            <person name="Chen C."/>
            <person name="Yanf M."/>
            <person name="Daum C."/>
            <person name="Ng V."/>
            <person name="Clum A."/>
            <person name="Steindorff A."/>
            <person name="Ohm R."/>
            <person name="Martin F."/>
            <person name="Silar P."/>
            <person name="Natvig D."/>
            <person name="Lalanne C."/>
            <person name="Gautier V."/>
            <person name="Ament-Velasquez S.L."/>
            <person name="Kruys A."/>
            <person name="Hutchinson M.I."/>
            <person name="Powell A.J."/>
            <person name="Barry K."/>
            <person name="Miller A.N."/>
            <person name="Grigoriev I.V."/>
            <person name="Debuchy R."/>
            <person name="Gladieux P."/>
            <person name="Thoren M.H."/>
            <person name="Johannesson H."/>
        </authorList>
    </citation>
    <scope>NUCLEOTIDE SEQUENCE</scope>
    <source>
        <strain evidence="4">CBS 168.71</strain>
    </source>
</reference>
<protein>
    <recommendedName>
        <fullName evidence="6">NACHT domain-containing protein</fullName>
    </recommendedName>
</protein>
<reference evidence="4" key="1">
    <citation type="journal article" date="2023" name="Mol. Phylogenet. Evol.">
        <title>Genome-scale phylogeny and comparative genomics of the fungal order Sordariales.</title>
        <authorList>
            <person name="Hensen N."/>
            <person name="Bonometti L."/>
            <person name="Westerberg I."/>
            <person name="Brannstrom I.O."/>
            <person name="Guillou S."/>
            <person name="Cros-Aarteil S."/>
            <person name="Calhoun S."/>
            <person name="Haridas S."/>
            <person name="Kuo A."/>
            <person name="Mondo S."/>
            <person name="Pangilinan J."/>
            <person name="Riley R."/>
            <person name="LaButti K."/>
            <person name="Andreopoulos B."/>
            <person name="Lipzen A."/>
            <person name="Chen C."/>
            <person name="Yan M."/>
            <person name="Daum C."/>
            <person name="Ng V."/>
            <person name="Clum A."/>
            <person name="Steindorff A."/>
            <person name="Ohm R.A."/>
            <person name="Martin F."/>
            <person name="Silar P."/>
            <person name="Natvig D.O."/>
            <person name="Lalanne C."/>
            <person name="Gautier V."/>
            <person name="Ament-Velasquez S.L."/>
            <person name="Kruys A."/>
            <person name="Hutchinson M.I."/>
            <person name="Powell A.J."/>
            <person name="Barry K."/>
            <person name="Miller A.N."/>
            <person name="Grigoriev I.V."/>
            <person name="Debuchy R."/>
            <person name="Gladieux P."/>
            <person name="Hiltunen Thoren M."/>
            <person name="Johannesson H."/>
        </authorList>
    </citation>
    <scope>NUCLEOTIDE SEQUENCE</scope>
    <source>
        <strain evidence="4">CBS 168.71</strain>
    </source>
</reference>
<keyword evidence="5" id="KW-1185">Reference proteome</keyword>
<dbReference type="InterPro" id="IPR056693">
    <property type="entry name" value="DUF7791"/>
</dbReference>
<name>A0AAE0LRP7_9PEZI</name>
<dbReference type="EMBL" id="JAUEPN010000004">
    <property type="protein sequence ID" value="KAK3295366.1"/>
    <property type="molecule type" value="Genomic_DNA"/>
</dbReference>
<dbReference type="InterPro" id="IPR056884">
    <property type="entry name" value="NPHP3-like_N"/>
</dbReference>
<evidence type="ECO:0000256" key="1">
    <source>
        <dbReference type="ARBA" id="ARBA00022737"/>
    </source>
</evidence>
<dbReference type="Pfam" id="PF24883">
    <property type="entry name" value="NPHP3_N"/>
    <property type="match status" value="1"/>
</dbReference>
<feature type="domain" description="Nephrocystin 3-like N-terminal" evidence="2">
    <location>
        <begin position="244"/>
        <end position="428"/>
    </location>
</feature>
<dbReference type="PANTHER" id="PTHR10039">
    <property type="entry name" value="AMELOGENIN"/>
    <property type="match status" value="1"/>
</dbReference>
<sequence>MEALAAVGAASSILQLLDFTVKLIKTGKEVRESGSTLENEALESVYERMQAFLQPVEALAGTVPSPPLSTTFTHEIISSAKCAQKDCSEILGFLRELKVKNGGRKRWGSMVVAFKSIIKRRKIGDVEARLRMELNLISAEMSRITCDEIQKLRKEANTLAQTNAGRMATDRDLDNLSKRLEDFYIESRDAGRSVKVETLCQVTKQLKEQMEELNSIRINNSFLSSLYFPCLSHRHETIPENYANTFKWIYDIPRFRDWIECGSGIFWIHAKPGAGKSTLMKFLADNPQTRAYLDAWAAPCRVIIAAHYFWNLGSPMQKSMRGLLQTLVSEILHKAPHLVPLARSLQAPLTPSSNDTEPSKIGIKVSHGTSKAWTMDGLSRILQGLAQSDTGDVKLCLFVDGLDEFEGNHQEVCKVLGSLATSRHIKLCVRRLRMLPTDLGDLFKHILHRIDPVYMQKSAELLQLALHDDAIVKLPPEAYYYHERDFEQEDPAAMWPVVKLGAGELSSTRELAIRRITALTGGLLEASSQRWIDAPTVEFLHRTVADFLRTEDMNRDIRSRTRPCFDVHLALTKLNAILIISTSSPNYDDRLWSPTRMSFIMNDYIPKVFEGHNTRLTYQFLDRIEDHIASCPYPEFNLHHFRTTLLESRLFDYVSEKLSKNKRYFSEVDIDPEDTLLDADNSDAASVMLDIFRNRERHVKYSDLNCSSGSGHM</sequence>
<keyword evidence="1" id="KW-0677">Repeat</keyword>
<evidence type="ECO:0008006" key="6">
    <source>
        <dbReference type="Google" id="ProtNLM"/>
    </source>
</evidence>
<gene>
    <name evidence="4" type="ORF">B0H64DRAFT_358911</name>
</gene>